<name>A0A846QVK7_9FLAO</name>
<evidence type="ECO:0000313" key="1">
    <source>
        <dbReference type="EMBL" id="NJB72028.1"/>
    </source>
</evidence>
<reference evidence="1 2" key="1">
    <citation type="submission" date="2020-03" db="EMBL/GenBank/DDBJ databases">
        <title>Genomic Encyclopedia of Type Strains, Phase IV (KMG-IV): sequencing the most valuable type-strain genomes for metagenomic binning, comparative biology and taxonomic classification.</title>
        <authorList>
            <person name="Goeker M."/>
        </authorList>
    </citation>
    <scope>NUCLEOTIDE SEQUENCE [LARGE SCALE GENOMIC DNA]</scope>
    <source>
        <strain evidence="1 2">DSM 29762</strain>
    </source>
</reference>
<dbReference type="AlphaFoldDB" id="A0A846QVK7"/>
<evidence type="ECO:0000313" key="2">
    <source>
        <dbReference type="Proteomes" id="UP000590442"/>
    </source>
</evidence>
<dbReference type="EMBL" id="JAATJJ010000002">
    <property type="protein sequence ID" value="NJB72028.1"/>
    <property type="molecule type" value="Genomic_DNA"/>
</dbReference>
<proteinExistence type="predicted"/>
<protein>
    <submittedName>
        <fullName evidence="1">Uncharacterized protein</fullName>
    </submittedName>
</protein>
<accession>A0A846QVK7</accession>
<organism evidence="1 2">
    <name type="scientific">Saonia flava</name>
    <dbReference type="NCBI Taxonomy" id="523696"/>
    <lineage>
        <taxon>Bacteria</taxon>
        <taxon>Pseudomonadati</taxon>
        <taxon>Bacteroidota</taxon>
        <taxon>Flavobacteriia</taxon>
        <taxon>Flavobacteriales</taxon>
        <taxon>Flavobacteriaceae</taxon>
        <taxon>Saonia</taxon>
    </lineage>
</organism>
<comment type="caution">
    <text evidence="1">The sequence shown here is derived from an EMBL/GenBank/DDBJ whole genome shotgun (WGS) entry which is preliminary data.</text>
</comment>
<dbReference type="RefSeq" id="WP_167964616.1">
    <property type="nucleotide sequence ID" value="NZ_JAATJJ010000002.1"/>
</dbReference>
<dbReference type="Proteomes" id="UP000590442">
    <property type="component" value="Unassembled WGS sequence"/>
</dbReference>
<sequence length="214" mass="24687">MAFIFPKNYQSLSREEKADWNYLKKIFDRVSFDYKVSKASKPNLSGFETFNGQKSLKLLQSFNIRKDNNQFTLCLIEYNTSHLEAHSYGGTIRTNSHKYLFGHLKIDSDFGRAFLRPETIGDKISEFFSSNELDIKGFDKFNRNYHLLTSDKKKFLTAMNGQLINSIAELKNVEMEFSGKKCLFRLKKAIDLEETLELCKLGINMATVAKNNSA</sequence>
<gene>
    <name evidence="1" type="ORF">GGR42_002519</name>
</gene>
<keyword evidence="2" id="KW-1185">Reference proteome</keyword>